<dbReference type="Proteomes" id="UP000000715">
    <property type="component" value="Unplaced"/>
</dbReference>
<feature type="compositionally biased region" description="Basic and acidic residues" evidence="1">
    <location>
        <begin position="59"/>
        <end position="69"/>
    </location>
</feature>
<proteinExistence type="predicted"/>
<gene>
    <name evidence="3" type="primary">LOC123388361</name>
</gene>
<keyword evidence="2" id="KW-1185">Reference proteome</keyword>
<dbReference type="AlphaFoldDB" id="A0A8U0RH14"/>
<evidence type="ECO:0000313" key="2">
    <source>
        <dbReference type="Proteomes" id="UP000000715"/>
    </source>
</evidence>
<dbReference type="RefSeq" id="XP_044923883.1">
    <property type="nucleotide sequence ID" value="XM_045067948.1"/>
</dbReference>
<feature type="compositionally biased region" description="Low complexity" evidence="1">
    <location>
        <begin position="24"/>
        <end position="35"/>
    </location>
</feature>
<feature type="compositionally biased region" description="Polar residues" evidence="1">
    <location>
        <begin position="1"/>
        <end position="12"/>
    </location>
</feature>
<evidence type="ECO:0000256" key="1">
    <source>
        <dbReference type="SAM" id="MobiDB-lite"/>
    </source>
</evidence>
<protein>
    <submittedName>
        <fullName evidence="3">Uncharacterized protein LOC123388361</fullName>
    </submittedName>
</protein>
<feature type="region of interest" description="Disordered" evidence="1">
    <location>
        <begin position="1"/>
        <end position="106"/>
    </location>
</feature>
<sequence length="224" mass="23523">MLRTAGRTSTAARPSAGPLGAGVRAPATAAHSGRAAARRQRWRRGLGERGAEGGGARGESGEGEGRRELGGAGASGPVGSRRGLNTPGAVPLLPPAPRARARSPGLEARGEVVPVGETERGRVRWPSWLAFEAKKPLPRKGNKQTKKGSVWESWGCLGWNPSPPLRTLGEKLNLPEVFPHLADGEMTVAFCRQGCGGVNKIMHVRSREQGPAPGEEGNSARQMV</sequence>
<accession>A0A8U0RH14</accession>
<evidence type="ECO:0000313" key="3">
    <source>
        <dbReference type="RefSeq" id="XP_044923883.1"/>
    </source>
</evidence>
<reference evidence="3" key="1">
    <citation type="submission" date="2025-08" db="UniProtKB">
        <authorList>
            <consortium name="RefSeq"/>
        </authorList>
    </citation>
    <scope>IDENTIFICATION</scope>
    <source>
        <tissue evidence="3">Brain</tissue>
    </source>
</reference>
<organism evidence="2 3">
    <name type="scientific">Mustela putorius furo</name>
    <name type="common">European domestic ferret</name>
    <name type="synonym">Mustela furo</name>
    <dbReference type="NCBI Taxonomy" id="9669"/>
    <lineage>
        <taxon>Eukaryota</taxon>
        <taxon>Metazoa</taxon>
        <taxon>Chordata</taxon>
        <taxon>Craniata</taxon>
        <taxon>Vertebrata</taxon>
        <taxon>Euteleostomi</taxon>
        <taxon>Mammalia</taxon>
        <taxon>Eutheria</taxon>
        <taxon>Laurasiatheria</taxon>
        <taxon>Carnivora</taxon>
        <taxon>Caniformia</taxon>
        <taxon>Musteloidea</taxon>
        <taxon>Mustelidae</taxon>
        <taxon>Mustelinae</taxon>
        <taxon>Mustela</taxon>
    </lineage>
</organism>
<dbReference type="GeneID" id="123388361"/>
<name>A0A8U0RH14_MUSPF</name>